<name>A0A0V0QK19_PSEPJ</name>
<dbReference type="Proteomes" id="UP000054937">
    <property type="component" value="Unassembled WGS sequence"/>
</dbReference>
<evidence type="ECO:0000313" key="4">
    <source>
        <dbReference type="Proteomes" id="UP000054937"/>
    </source>
</evidence>
<comment type="caution">
    <text evidence="3">The sequence shown here is derived from an EMBL/GenBank/DDBJ whole genome shotgun (WGS) entry which is preliminary data.</text>
</comment>
<gene>
    <name evidence="3" type="ORF">PPERSA_11828</name>
</gene>
<evidence type="ECO:0008006" key="5">
    <source>
        <dbReference type="Google" id="ProtNLM"/>
    </source>
</evidence>
<evidence type="ECO:0000256" key="1">
    <source>
        <dbReference type="ARBA" id="ARBA00022884"/>
    </source>
</evidence>
<proteinExistence type="predicted"/>
<dbReference type="EMBL" id="LDAU01000154">
    <property type="protein sequence ID" value="KRX02488.1"/>
    <property type="molecule type" value="Genomic_DNA"/>
</dbReference>
<sequence>MATQQQQQTFDKKPNEIFVSANKQKLVKDFINITKSKMGSEENKNEEHYILTSLGEATNNAVQTAAKLVQQGWATIVKIDNQQHQEQGGQQKSTKQKLVITLKRSSDFIEKYSKQREESQKKREEQQQQQQNQ</sequence>
<feature type="compositionally biased region" description="Basic and acidic residues" evidence="2">
    <location>
        <begin position="110"/>
        <end position="126"/>
    </location>
</feature>
<evidence type="ECO:0000313" key="3">
    <source>
        <dbReference type="EMBL" id="KRX02488.1"/>
    </source>
</evidence>
<dbReference type="InParanoid" id="A0A0V0QK19"/>
<feature type="region of interest" description="Disordered" evidence="2">
    <location>
        <begin position="110"/>
        <end position="133"/>
    </location>
</feature>
<protein>
    <recommendedName>
        <fullName evidence="5">DNA/RNA-binding protein Alba-like domain-containing protein</fullName>
    </recommendedName>
</protein>
<dbReference type="InterPro" id="IPR036882">
    <property type="entry name" value="Alba-like_dom_sf"/>
</dbReference>
<accession>A0A0V0QK19</accession>
<dbReference type="SUPFAM" id="SSF82704">
    <property type="entry name" value="AlbA-like"/>
    <property type="match status" value="1"/>
</dbReference>
<dbReference type="Gene3D" id="3.30.110.20">
    <property type="entry name" value="Alba-like domain"/>
    <property type="match status" value="1"/>
</dbReference>
<evidence type="ECO:0000256" key="2">
    <source>
        <dbReference type="SAM" id="MobiDB-lite"/>
    </source>
</evidence>
<dbReference type="AlphaFoldDB" id="A0A0V0QK19"/>
<organism evidence="3 4">
    <name type="scientific">Pseudocohnilembus persalinus</name>
    <name type="common">Ciliate</name>
    <dbReference type="NCBI Taxonomy" id="266149"/>
    <lineage>
        <taxon>Eukaryota</taxon>
        <taxon>Sar</taxon>
        <taxon>Alveolata</taxon>
        <taxon>Ciliophora</taxon>
        <taxon>Intramacronucleata</taxon>
        <taxon>Oligohymenophorea</taxon>
        <taxon>Scuticociliatia</taxon>
        <taxon>Philasterida</taxon>
        <taxon>Pseudocohnilembidae</taxon>
        <taxon>Pseudocohnilembus</taxon>
    </lineage>
</organism>
<keyword evidence="1" id="KW-0694">RNA-binding</keyword>
<reference evidence="3 4" key="1">
    <citation type="journal article" date="2015" name="Sci. Rep.">
        <title>Genome of the facultative scuticociliatosis pathogen Pseudocohnilembus persalinus provides insight into its virulence through horizontal gene transfer.</title>
        <authorList>
            <person name="Xiong J."/>
            <person name="Wang G."/>
            <person name="Cheng J."/>
            <person name="Tian M."/>
            <person name="Pan X."/>
            <person name="Warren A."/>
            <person name="Jiang C."/>
            <person name="Yuan D."/>
            <person name="Miao W."/>
        </authorList>
    </citation>
    <scope>NUCLEOTIDE SEQUENCE [LARGE SCALE GENOMIC DNA]</scope>
    <source>
        <strain evidence="3">36N120E</strain>
    </source>
</reference>
<dbReference type="GO" id="GO:0003723">
    <property type="term" value="F:RNA binding"/>
    <property type="evidence" value="ECO:0007669"/>
    <property type="project" value="UniProtKB-KW"/>
</dbReference>
<keyword evidence="4" id="KW-1185">Reference proteome</keyword>